<dbReference type="PANTHER" id="PTHR32278">
    <property type="entry name" value="F-BOX DOMAIN-CONTAINING PROTEIN"/>
    <property type="match status" value="1"/>
</dbReference>
<keyword evidence="3" id="KW-1185">Reference proteome</keyword>
<dbReference type="Gene3D" id="1.20.1280.50">
    <property type="match status" value="1"/>
</dbReference>
<dbReference type="Pfam" id="PF00646">
    <property type="entry name" value="F-box"/>
    <property type="match status" value="1"/>
</dbReference>
<dbReference type="EMBL" id="OU503045">
    <property type="protein sequence ID" value="CAI9768959.1"/>
    <property type="molecule type" value="Genomic_DNA"/>
</dbReference>
<organism evidence="2 3">
    <name type="scientific">Fraxinus pennsylvanica</name>
    <dbReference type="NCBI Taxonomy" id="56036"/>
    <lineage>
        <taxon>Eukaryota</taxon>
        <taxon>Viridiplantae</taxon>
        <taxon>Streptophyta</taxon>
        <taxon>Embryophyta</taxon>
        <taxon>Tracheophyta</taxon>
        <taxon>Spermatophyta</taxon>
        <taxon>Magnoliopsida</taxon>
        <taxon>eudicotyledons</taxon>
        <taxon>Gunneridae</taxon>
        <taxon>Pentapetalae</taxon>
        <taxon>asterids</taxon>
        <taxon>lamiids</taxon>
        <taxon>Lamiales</taxon>
        <taxon>Oleaceae</taxon>
        <taxon>Oleeae</taxon>
        <taxon>Fraxinus</taxon>
    </lineage>
</organism>
<dbReference type="SUPFAM" id="SSF81383">
    <property type="entry name" value="F-box domain"/>
    <property type="match status" value="1"/>
</dbReference>
<dbReference type="AlphaFoldDB" id="A0AAD1ZGI4"/>
<dbReference type="SMART" id="SM00256">
    <property type="entry name" value="FBOX"/>
    <property type="match status" value="1"/>
</dbReference>
<feature type="domain" description="F-box" evidence="1">
    <location>
        <begin position="6"/>
        <end position="52"/>
    </location>
</feature>
<accession>A0AAD1ZGI4</accession>
<dbReference type="PANTHER" id="PTHR32278:SF111">
    <property type="entry name" value="F-BOX PROTEIN PP2-B12-RELATED"/>
    <property type="match status" value="1"/>
</dbReference>
<protein>
    <recommendedName>
        <fullName evidence="1">F-box domain-containing protein</fullName>
    </recommendedName>
</protein>
<dbReference type="Pfam" id="PF14299">
    <property type="entry name" value="PP2"/>
    <property type="match status" value="1"/>
</dbReference>
<sequence length="299" mass="34032">MSIESCTDFQELPEGCIANVLSLTSLKDVCRLSLVNSTFRSAAESDAIWERFLPPDYRHIISRSIEGADSILAKFRTKKGLYLYLCHNHILIDGGTKSFSLEKGTGKKCFMLASRDLFIVMGDAPEFCKWISYPNSRFPEVAELLAVRRFEICGKINTGMLSSGTKYAAYIVFTSRSRIEGFKYQISKASIQIGQETKQRIVCIDPDEEQRQRCMTVPCPTFFMHQISHLCSSIDNMPAMPNARYPRLRGDGWLEVQLGEFLVKEKHDRDVKIILKEIKRGIWKSSLIIQGIEIRPRAA</sequence>
<evidence type="ECO:0000259" key="1">
    <source>
        <dbReference type="PROSITE" id="PS50181"/>
    </source>
</evidence>
<evidence type="ECO:0000313" key="2">
    <source>
        <dbReference type="EMBL" id="CAI9768959.1"/>
    </source>
</evidence>
<dbReference type="InterPro" id="IPR025886">
    <property type="entry name" value="PP2-like"/>
</dbReference>
<reference evidence="2" key="1">
    <citation type="submission" date="2023-05" db="EMBL/GenBank/DDBJ databases">
        <authorList>
            <person name="Huff M."/>
        </authorList>
    </citation>
    <scope>NUCLEOTIDE SEQUENCE</scope>
</reference>
<evidence type="ECO:0000313" key="3">
    <source>
        <dbReference type="Proteomes" id="UP000834106"/>
    </source>
</evidence>
<dbReference type="InterPro" id="IPR036047">
    <property type="entry name" value="F-box-like_dom_sf"/>
</dbReference>
<name>A0AAD1ZGI4_9LAMI</name>
<dbReference type="PROSITE" id="PS50181">
    <property type="entry name" value="FBOX"/>
    <property type="match status" value="1"/>
</dbReference>
<dbReference type="InterPro" id="IPR001810">
    <property type="entry name" value="F-box_dom"/>
</dbReference>
<dbReference type="Proteomes" id="UP000834106">
    <property type="component" value="Chromosome 10"/>
</dbReference>
<gene>
    <name evidence="2" type="ORF">FPE_LOCUS17331</name>
</gene>
<dbReference type="CDD" id="cd22162">
    <property type="entry name" value="F-box_AtSKIP3-like"/>
    <property type="match status" value="1"/>
</dbReference>
<proteinExistence type="predicted"/>